<dbReference type="GO" id="GO:0005507">
    <property type="term" value="F:copper ion binding"/>
    <property type="evidence" value="ECO:0007669"/>
    <property type="project" value="TreeGrafter"/>
</dbReference>
<comment type="caution">
    <text evidence="11">The sequence shown here is derived from an EMBL/GenBank/DDBJ whole genome shotgun (WGS) entry which is preliminary data.</text>
</comment>
<comment type="catalytic activity">
    <reaction evidence="8">
        <text>adenosine + phosphate = alpha-D-ribose 1-phosphate + adenine</text>
        <dbReference type="Rhea" id="RHEA:27642"/>
        <dbReference type="ChEBI" id="CHEBI:16335"/>
        <dbReference type="ChEBI" id="CHEBI:16708"/>
        <dbReference type="ChEBI" id="CHEBI:43474"/>
        <dbReference type="ChEBI" id="CHEBI:57720"/>
        <dbReference type="EC" id="2.4.2.1"/>
    </reaction>
    <physiologicalReaction direction="left-to-right" evidence="8">
        <dbReference type="Rhea" id="RHEA:27643"/>
    </physiologicalReaction>
</comment>
<dbReference type="PANTHER" id="PTHR30616">
    <property type="entry name" value="UNCHARACTERIZED PROTEIN YFIH"/>
    <property type="match status" value="1"/>
</dbReference>
<name>A0A437PR72_9BACT</name>
<evidence type="ECO:0000256" key="10">
    <source>
        <dbReference type="RuleBase" id="RU361274"/>
    </source>
</evidence>
<gene>
    <name evidence="11" type="primary">pgeF</name>
    <name evidence="11" type="ORF">EOJ36_07045</name>
</gene>
<dbReference type="CDD" id="cd16833">
    <property type="entry name" value="YfiH"/>
    <property type="match status" value="1"/>
</dbReference>
<evidence type="ECO:0000256" key="7">
    <source>
        <dbReference type="ARBA" id="ARBA00047989"/>
    </source>
</evidence>
<dbReference type="OrthoDB" id="4279at2"/>
<evidence type="ECO:0000256" key="3">
    <source>
        <dbReference type="ARBA" id="ARBA00022679"/>
    </source>
</evidence>
<reference evidence="11 12" key="1">
    <citation type="submission" date="2019-01" db="EMBL/GenBank/DDBJ databases">
        <authorList>
            <person name="Chen W.-M."/>
        </authorList>
    </citation>
    <scope>NUCLEOTIDE SEQUENCE [LARGE SCALE GENOMIC DNA]</scope>
    <source>
        <strain evidence="11 12">FSY-15</strain>
    </source>
</reference>
<dbReference type="SUPFAM" id="SSF64438">
    <property type="entry name" value="CNF1/YfiH-like putative cysteine hydrolases"/>
    <property type="match status" value="1"/>
</dbReference>
<dbReference type="Gene3D" id="3.60.140.10">
    <property type="entry name" value="CNF1/YfiH-like putative cysteine hydrolases"/>
    <property type="match status" value="1"/>
</dbReference>
<dbReference type="InterPro" id="IPR003730">
    <property type="entry name" value="Cu_polyphenol_OxRdtase"/>
</dbReference>
<dbReference type="InterPro" id="IPR011324">
    <property type="entry name" value="Cytotoxic_necrot_fac-like_cat"/>
</dbReference>
<keyword evidence="12" id="KW-1185">Reference proteome</keyword>
<dbReference type="Pfam" id="PF02578">
    <property type="entry name" value="Cu-oxidase_4"/>
    <property type="match status" value="1"/>
</dbReference>
<evidence type="ECO:0000256" key="2">
    <source>
        <dbReference type="ARBA" id="ARBA00007353"/>
    </source>
</evidence>
<dbReference type="PANTHER" id="PTHR30616:SF2">
    <property type="entry name" value="PURINE NUCLEOSIDE PHOSPHORYLASE LACC1"/>
    <property type="match status" value="1"/>
</dbReference>
<proteinExistence type="inferred from homology"/>
<dbReference type="GO" id="GO:0016787">
    <property type="term" value="F:hydrolase activity"/>
    <property type="evidence" value="ECO:0007669"/>
    <property type="project" value="UniProtKB-KW"/>
</dbReference>
<dbReference type="RefSeq" id="WP_127803776.1">
    <property type="nucleotide sequence ID" value="NZ_SACY01000003.1"/>
</dbReference>
<comment type="catalytic activity">
    <reaction evidence="1">
        <text>inosine + phosphate = alpha-D-ribose 1-phosphate + hypoxanthine</text>
        <dbReference type="Rhea" id="RHEA:27646"/>
        <dbReference type="ChEBI" id="CHEBI:17368"/>
        <dbReference type="ChEBI" id="CHEBI:17596"/>
        <dbReference type="ChEBI" id="CHEBI:43474"/>
        <dbReference type="ChEBI" id="CHEBI:57720"/>
        <dbReference type="EC" id="2.4.2.1"/>
    </reaction>
    <physiologicalReaction direction="left-to-right" evidence="1">
        <dbReference type="Rhea" id="RHEA:27647"/>
    </physiologicalReaction>
</comment>
<dbReference type="InterPro" id="IPR038371">
    <property type="entry name" value="Cu_polyphenol_OxRdtase_sf"/>
</dbReference>
<keyword evidence="3" id="KW-0808">Transferase</keyword>
<evidence type="ECO:0000256" key="8">
    <source>
        <dbReference type="ARBA" id="ARBA00048968"/>
    </source>
</evidence>
<organism evidence="11 12">
    <name type="scientific">Sandaracinomonas limnophila</name>
    <dbReference type="NCBI Taxonomy" id="1862386"/>
    <lineage>
        <taxon>Bacteria</taxon>
        <taxon>Pseudomonadati</taxon>
        <taxon>Bacteroidota</taxon>
        <taxon>Cytophagia</taxon>
        <taxon>Cytophagales</taxon>
        <taxon>Flectobacillaceae</taxon>
        <taxon>Sandaracinomonas</taxon>
    </lineage>
</organism>
<evidence type="ECO:0000313" key="11">
    <source>
        <dbReference type="EMBL" id="RVU24762.1"/>
    </source>
</evidence>
<comment type="similarity">
    <text evidence="2 10">Belongs to the purine nucleoside phosphorylase YfiH/LACC1 family.</text>
</comment>
<comment type="catalytic activity">
    <reaction evidence="7">
        <text>adenosine + H2O + H(+) = inosine + NH4(+)</text>
        <dbReference type="Rhea" id="RHEA:24408"/>
        <dbReference type="ChEBI" id="CHEBI:15377"/>
        <dbReference type="ChEBI" id="CHEBI:15378"/>
        <dbReference type="ChEBI" id="CHEBI:16335"/>
        <dbReference type="ChEBI" id="CHEBI:17596"/>
        <dbReference type="ChEBI" id="CHEBI:28938"/>
        <dbReference type="EC" id="3.5.4.4"/>
    </reaction>
    <physiologicalReaction direction="left-to-right" evidence="7">
        <dbReference type="Rhea" id="RHEA:24409"/>
    </physiologicalReaction>
</comment>
<sequence length="249" mass="27654">MMHKTHQRFIVPKIFQDLPNLVAGVSTRHGGVSQGAYNSLNLGKHTTDYTDHIEQNLFLLCQDLGIQTSQLARAYQCHGAEIWHTEIGGYQENFDAIIATQPGIIAGVGIADCCPILIVDPNQKVTAAIHAGWKGTVAQIVKKTATELVEKYESKAKDLLAYIGPCISQTHFEVGDEVAAHFSDSEKTKLGPKFHVDLKKANLHQLQEAGIDQIEISEYCTIEHNEHFFSHRKENGITGRMMAFAGFKW</sequence>
<keyword evidence="5" id="KW-0378">Hydrolase</keyword>
<protein>
    <recommendedName>
        <fullName evidence="10">Purine nucleoside phosphorylase</fullName>
    </recommendedName>
</protein>
<evidence type="ECO:0000256" key="6">
    <source>
        <dbReference type="ARBA" id="ARBA00022833"/>
    </source>
</evidence>
<accession>A0A437PR72</accession>
<comment type="catalytic activity">
    <reaction evidence="9">
        <text>S-methyl-5'-thioadenosine + phosphate = 5-(methylsulfanyl)-alpha-D-ribose 1-phosphate + adenine</text>
        <dbReference type="Rhea" id="RHEA:11852"/>
        <dbReference type="ChEBI" id="CHEBI:16708"/>
        <dbReference type="ChEBI" id="CHEBI:17509"/>
        <dbReference type="ChEBI" id="CHEBI:43474"/>
        <dbReference type="ChEBI" id="CHEBI:58533"/>
        <dbReference type="EC" id="2.4.2.28"/>
    </reaction>
    <physiologicalReaction direction="left-to-right" evidence="9">
        <dbReference type="Rhea" id="RHEA:11853"/>
    </physiologicalReaction>
</comment>
<dbReference type="AlphaFoldDB" id="A0A437PR72"/>
<evidence type="ECO:0000256" key="4">
    <source>
        <dbReference type="ARBA" id="ARBA00022723"/>
    </source>
</evidence>
<evidence type="ECO:0000313" key="12">
    <source>
        <dbReference type="Proteomes" id="UP000282832"/>
    </source>
</evidence>
<evidence type="ECO:0000256" key="1">
    <source>
        <dbReference type="ARBA" id="ARBA00000553"/>
    </source>
</evidence>
<dbReference type="Proteomes" id="UP000282832">
    <property type="component" value="Unassembled WGS sequence"/>
</dbReference>
<keyword evidence="6" id="KW-0862">Zinc</keyword>
<dbReference type="EMBL" id="SACY01000003">
    <property type="protein sequence ID" value="RVU24762.1"/>
    <property type="molecule type" value="Genomic_DNA"/>
</dbReference>
<dbReference type="NCBIfam" id="TIGR00726">
    <property type="entry name" value="peptidoglycan editing factor PgeF"/>
    <property type="match status" value="1"/>
</dbReference>
<dbReference type="GO" id="GO:0017061">
    <property type="term" value="F:S-methyl-5-thioadenosine phosphorylase activity"/>
    <property type="evidence" value="ECO:0007669"/>
    <property type="project" value="UniProtKB-EC"/>
</dbReference>
<evidence type="ECO:0000256" key="9">
    <source>
        <dbReference type="ARBA" id="ARBA00049893"/>
    </source>
</evidence>
<keyword evidence="4" id="KW-0479">Metal-binding</keyword>
<evidence type="ECO:0000256" key="5">
    <source>
        <dbReference type="ARBA" id="ARBA00022801"/>
    </source>
</evidence>